<name>A0A3P6S0G0_CYLGO</name>
<organism evidence="1 2">
    <name type="scientific">Cylicostephanus goldi</name>
    <name type="common">Nematode worm</name>
    <dbReference type="NCBI Taxonomy" id="71465"/>
    <lineage>
        <taxon>Eukaryota</taxon>
        <taxon>Metazoa</taxon>
        <taxon>Ecdysozoa</taxon>
        <taxon>Nematoda</taxon>
        <taxon>Chromadorea</taxon>
        <taxon>Rhabditida</taxon>
        <taxon>Rhabditina</taxon>
        <taxon>Rhabditomorpha</taxon>
        <taxon>Strongyloidea</taxon>
        <taxon>Strongylidae</taxon>
        <taxon>Cylicostephanus</taxon>
    </lineage>
</organism>
<accession>A0A3P6S0G0</accession>
<protein>
    <submittedName>
        <fullName evidence="1">Uncharacterized protein</fullName>
    </submittedName>
</protein>
<evidence type="ECO:0000313" key="2">
    <source>
        <dbReference type="Proteomes" id="UP000271889"/>
    </source>
</evidence>
<reference evidence="1 2" key="1">
    <citation type="submission" date="2018-11" db="EMBL/GenBank/DDBJ databases">
        <authorList>
            <consortium name="Pathogen Informatics"/>
        </authorList>
    </citation>
    <scope>NUCLEOTIDE SEQUENCE [LARGE SCALE GENOMIC DNA]</scope>
</reference>
<proteinExistence type="predicted"/>
<evidence type="ECO:0000313" key="1">
    <source>
        <dbReference type="EMBL" id="VDK62173.1"/>
    </source>
</evidence>
<dbReference type="AlphaFoldDB" id="A0A3P6S0G0"/>
<keyword evidence="2" id="KW-1185">Reference proteome</keyword>
<dbReference type="EMBL" id="UYRV01016567">
    <property type="protein sequence ID" value="VDK62173.1"/>
    <property type="molecule type" value="Genomic_DNA"/>
</dbReference>
<dbReference type="Proteomes" id="UP000271889">
    <property type="component" value="Unassembled WGS sequence"/>
</dbReference>
<sequence length="81" mass="9451">MLHPSALAIIAVRNDYIVPESIIYYNNDELYKALHDHLKSVEPIFAEMSIAIKYYPRASNCQKRRRIFAEMATNPERAVRL</sequence>
<gene>
    <name evidence="1" type="ORF">CGOC_LOCUS5443</name>
</gene>